<evidence type="ECO:0000259" key="13">
    <source>
        <dbReference type="Pfam" id="PF02768"/>
    </source>
</evidence>
<dbReference type="InterPro" id="IPR046938">
    <property type="entry name" value="DNA_clamp_sf"/>
</dbReference>
<evidence type="ECO:0000256" key="7">
    <source>
        <dbReference type="ARBA" id="ARBA00022705"/>
    </source>
</evidence>
<keyword evidence="7 10" id="KW-0235">DNA replication</keyword>
<protein>
    <recommendedName>
        <fullName evidence="3 10">Beta sliding clamp</fullName>
    </recommendedName>
</protein>
<dbReference type="EMBL" id="VAFM01000003">
    <property type="protein sequence ID" value="TKW60341.1"/>
    <property type="molecule type" value="Genomic_DNA"/>
</dbReference>
<comment type="similarity">
    <text evidence="2 10">Belongs to the beta sliding clamp family.</text>
</comment>
<feature type="domain" description="DNA polymerase III beta sliding clamp N-terminal" evidence="11">
    <location>
        <begin position="1"/>
        <end position="120"/>
    </location>
</feature>
<evidence type="ECO:0000256" key="5">
    <source>
        <dbReference type="ARBA" id="ARBA00022679"/>
    </source>
</evidence>
<organism evidence="14 15">
    <name type="scientific">Blastochloris viridis</name>
    <name type="common">Rhodopseudomonas viridis</name>
    <dbReference type="NCBI Taxonomy" id="1079"/>
    <lineage>
        <taxon>Bacteria</taxon>
        <taxon>Pseudomonadati</taxon>
        <taxon>Pseudomonadota</taxon>
        <taxon>Alphaproteobacteria</taxon>
        <taxon>Hyphomicrobiales</taxon>
        <taxon>Blastochloridaceae</taxon>
        <taxon>Blastochloris</taxon>
    </lineage>
</organism>
<comment type="function">
    <text evidence="10">Confers DNA tethering and processivity to DNA polymerases and other proteins. Acts as a clamp, forming a ring around DNA (a reaction catalyzed by the clamp-loading complex) which diffuses in an ATP-independent manner freely and bidirectionally along dsDNA. Initially characterized for its ability to contact the catalytic subunit of DNA polymerase III (Pol III), a complex, multichain enzyme responsible for most of the replicative synthesis in bacteria; Pol III exhibits 3'-5' exonuclease proofreading activity. The beta chain is required for initiation of replication as well as for processivity of DNA replication.</text>
</comment>
<evidence type="ECO:0000313" key="14">
    <source>
        <dbReference type="EMBL" id="TKW60341.1"/>
    </source>
</evidence>
<evidence type="ECO:0000256" key="2">
    <source>
        <dbReference type="ARBA" id="ARBA00010752"/>
    </source>
</evidence>
<evidence type="ECO:0000256" key="1">
    <source>
        <dbReference type="ARBA" id="ARBA00004496"/>
    </source>
</evidence>
<dbReference type="GO" id="GO:0003887">
    <property type="term" value="F:DNA-directed DNA polymerase activity"/>
    <property type="evidence" value="ECO:0007669"/>
    <property type="project" value="UniProtKB-UniRule"/>
</dbReference>
<evidence type="ECO:0000256" key="10">
    <source>
        <dbReference type="PIRNR" id="PIRNR000804"/>
    </source>
</evidence>
<dbReference type="PIRSF" id="PIRSF000804">
    <property type="entry name" value="DNA_pol_III_b"/>
    <property type="match status" value="1"/>
</dbReference>
<dbReference type="GO" id="GO:0005737">
    <property type="term" value="C:cytoplasm"/>
    <property type="evidence" value="ECO:0007669"/>
    <property type="project" value="UniProtKB-SubCell"/>
</dbReference>
<keyword evidence="9" id="KW-0238">DNA-binding</keyword>
<evidence type="ECO:0000256" key="4">
    <source>
        <dbReference type="ARBA" id="ARBA00022490"/>
    </source>
</evidence>
<comment type="subunit">
    <text evidence="10">Forms a ring-shaped head-to-tail homodimer around DNA.</text>
</comment>
<keyword evidence="8 10" id="KW-0239">DNA-directed DNA polymerase</keyword>
<evidence type="ECO:0000256" key="8">
    <source>
        <dbReference type="ARBA" id="ARBA00022932"/>
    </source>
</evidence>
<dbReference type="InterPro" id="IPR001001">
    <property type="entry name" value="DNA_polIII_beta"/>
</dbReference>
<dbReference type="SMART" id="SM00480">
    <property type="entry name" value="POL3Bc"/>
    <property type="match status" value="1"/>
</dbReference>
<dbReference type="InterPro" id="IPR022635">
    <property type="entry name" value="DNA_polIII_beta_C"/>
</dbReference>
<dbReference type="Gene3D" id="3.10.150.10">
    <property type="entry name" value="DNA Polymerase III, subunit A, domain 2"/>
    <property type="match status" value="1"/>
</dbReference>
<dbReference type="PANTHER" id="PTHR30478:SF0">
    <property type="entry name" value="BETA SLIDING CLAMP"/>
    <property type="match status" value="1"/>
</dbReference>
<reference evidence="14 15" key="1">
    <citation type="journal article" date="2017" name="Nat. Commun.">
        <title>In situ click chemistry generation of cyclooxygenase-2 inhibitors.</title>
        <authorList>
            <person name="Bhardwaj A."/>
            <person name="Kaur J."/>
            <person name="Wuest M."/>
            <person name="Wuest F."/>
        </authorList>
    </citation>
    <scope>NUCLEOTIDE SEQUENCE [LARGE SCALE GENOMIC DNA]</scope>
    <source>
        <strain evidence="14">S2_018_000_R2_106</strain>
    </source>
</reference>
<dbReference type="NCBIfam" id="TIGR00663">
    <property type="entry name" value="dnan"/>
    <property type="match status" value="1"/>
</dbReference>
<dbReference type="Pfam" id="PF02768">
    <property type="entry name" value="DNA_pol3_beta_3"/>
    <property type="match status" value="1"/>
</dbReference>
<evidence type="ECO:0000313" key="15">
    <source>
        <dbReference type="Proteomes" id="UP000320948"/>
    </source>
</evidence>
<dbReference type="PANTHER" id="PTHR30478">
    <property type="entry name" value="DNA POLYMERASE III SUBUNIT BETA"/>
    <property type="match status" value="1"/>
</dbReference>
<accession>A0A6N4QXM1</accession>
<sequence length="371" mass="40135">MKLSISRETLFKALRHMSAVVEKRSSIAILGNVRLHAANNRLETTATDNDLSVQGIAEAFVDQPGTTTVGALKLFEIVSKIPEGVMVSLELTDGGSRLSVVAGKAKFSLATLGAEAFPDMTKVEGGVSFQMTATELKKSLERVQFAASTDETRAYLNGVYFHVIEDDGQKLLRTVATDGHRLAKADMACPSGAESMPAVILPRKCVTELKKLADDAKDITLTVSDKKIQAEASDITLTSKVIDATYPDYDRVIPKGNPTQLTVARRSLLQAVDRVSILSHEKTRSVRFNAIENALALSANNPDQENANEEVKAEYAGSPIEIGFNAKYLSDIGTQITGDDIHFYLKDASSPVLVKDPADSTTTFVVMPMRV</sequence>
<dbReference type="Gene3D" id="3.70.10.10">
    <property type="match status" value="1"/>
</dbReference>
<evidence type="ECO:0000256" key="9">
    <source>
        <dbReference type="ARBA" id="ARBA00023125"/>
    </source>
</evidence>
<dbReference type="Pfam" id="PF00712">
    <property type="entry name" value="DNA_pol3_beta"/>
    <property type="match status" value="1"/>
</dbReference>
<dbReference type="GO" id="GO:0008408">
    <property type="term" value="F:3'-5' exonuclease activity"/>
    <property type="evidence" value="ECO:0007669"/>
    <property type="project" value="InterPro"/>
</dbReference>
<feature type="domain" description="DNA polymerase III beta sliding clamp C-terminal" evidence="13">
    <location>
        <begin position="251"/>
        <end position="370"/>
    </location>
</feature>
<dbReference type="InterPro" id="IPR022634">
    <property type="entry name" value="DNA_polIII_beta_N"/>
</dbReference>
<dbReference type="Proteomes" id="UP000320948">
    <property type="component" value="Unassembled WGS sequence"/>
</dbReference>
<comment type="caution">
    <text evidence="14">The sequence shown here is derived from an EMBL/GenBank/DDBJ whole genome shotgun (WGS) entry which is preliminary data.</text>
</comment>
<dbReference type="GO" id="GO:0009360">
    <property type="term" value="C:DNA polymerase III complex"/>
    <property type="evidence" value="ECO:0007669"/>
    <property type="project" value="InterPro"/>
</dbReference>
<keyword evidence="5 10" id="KW-0808">Transferase</keyword>
<dbReference type="InterPro" id="IPR022637">
    <property type="entry name" value="DNA_polIII_beta_cen"/>
</dbReference>
<gene>
    <name evidence="14" type="ORF">DI628_08895</name>
</gene>
<keyword evidence="4 10" id="KW-0963">Cytoplasm</keyword>
<dbReference type="CDD" id="cd00140">
    <property type="entry name" value="beta_clamp"/>
    <property type="match status" value="1"/>
</dbReference>
<comment type="subcellular location">
    <subcellularLocation>
        <location evidence="1 10">Cytoplasm</location>
    </subcellularLocation>
</comment>
<proteinExistence type="inferred from homology"/>
<dbReference type="AlphaFoldDB" id="A0A6N4QXM1"/>
<feature type="domain" description="DNA polymerase III beta sliding clamp central" evidence="12">
    <location>
        <begin position="132"/>
        <end position="248"/>
    </location>
</feature>
<dbReference type="GO" id="GO:0006271">
    <property type="term" value="P:DNA strand elongation involved in DNA replication"/>
    <property type="evidence" value="ECO:0007669"/>
    <property type="project" value="TreeGrafter"/>
</dbReference>
<evidence type="ECO:0000256" key="3">
    <source>
        <dbReference type="ARBA" id="ARBA00021035"/>
    </source>
</evidence>
<evidence type="ECO:0000259" key="12">
    <source>
        <dbReference type="Pfam" id="PF02767"/>
    </source>
</evidence>
<dbReference type="Pfam" id="PF02767">
    <property type="entry name" value="DNA_pol3_beta_2"/>
    <property type="match status" value="1"/>
</dbReference>
<dbReference type="GO" id="GO:0003677">
    <property type="term" value="F:DNA binding"/>
    <property type="evidence" value="ECO:0007669"/>
    <property type="project" value="UniProtKB-UniRule"/>
</dbReference>
<keyword evidence="6 10" id="KW-0548">Nucleotidyltransferase</keyword>
<evidence type="ECO:0000256" key="6">
    <source>
        <dbReference type="ARBA" id="ARBA00022695"/>
    </source>
</evidence>
<evidence type="ECO:0000259" key="11">
    <source>
        <dbReference type="Pfam" id="PF00712"/>
    </source>
</evidence>
<dbReference type="SUPFAM" id="SSF55979">
    <property type="entry name" value="DNA clamp"/>
    <property type="match status" value="3"/>
</dbReference>
<name>A0A6N4QXM1_BLAVI</name>